<keyword evidence="1" id="KW-1133">Transmembrane helix</keyword>
<dbReference type="EMBL" id="JAOQJX010000010">
    <property type="protein sequence ID" value="MCU6747593.1"/>
    <property type="molecule type" value="Genomic_DNA"/>
</dbReference>
<keyword evidence="1" id="KW-0472">Membrane</keyword>
<reference evidence="2 3" key="1">
    <citation type="journal article" date="2021" name="ISME Commun">
        <title>Automated analysis of genomic sequences facilitates high-throughput and comprehensive description of bacteria.</title>
        <authorList>
            <person name="Hitch T.C.A."/>
        </authorList>
    </citation>
    <scope>NUCLEOTIDE SEQUENCE [LARGE SCALE GENOMIC DNA]</scope>
    <source>
        <strain evidence="2 3">H2_18</strain>
    </source>
</reference>
<proteinExistence type="predicted"/>
<name>A0ABT2TBD5_9FIRM</name>
<dbReference type="Proteomes" id="UP001652394">
    <property type="component" value="Unassembled WGS sequence"/>
</dbReference>
<keyword evidence="3" id="KW-1185">Reference proteome</keyword>
<evidence type="ECO:0000256" key="1">
    <source>
        <dbReference type="SAM" id="Phobius"/>
    </source>
</evidence>
<comment type="caution">
    <text evidence="2">The sequence shown here is derived from an EMBL/GenBank/DDBJ whole genome shotgun (WGS) entry which is preliminary data.</text>
</comment>
<evidence type="ECO:0000313" key="3">
    <source>
        <dbReference type="Proteomes" id="UP001652394"/>
    </source>
</evidence>
<organism evidence="2 3">
    <name type="scientific">Faecalicatena acetigenes</name>
    <dbReference type="NCBI Taxonomy" id="2981790"/>
    <lineage>
        <taxon>Bacteria</taxon>
        <taxon>Bacillati</taxon>
        <taxon>Bacillota</taxon>
        <taxon>Clostridia</taxon>
        <taxon>Lachnospirales</taxon>
        <taxon>Lachnospiraceae</taxon>
        <taxon>Faecalicatena</taxon>
    </lineage>
</organism>
<sequence>MYKGLWKLTERYTERETGVSVYLATLILLWTALAIFAGVFVCAAEKKDIVKCLADIVCTGAYAGIIFGLCGGIFFLCKHTKI</sequence>
<gene>
    <name evidence="2" type="ORF">OCV51_07980</name>
</gene>
<evidence type="ECO:0000313" key="2">
    <source>
        <dbReference type="EMBL" id="MCU6747593.1"/>
    </source>
</evidence>
<dbReference type="RefSeq" id="WP_059069265.1">
    <property type="nucleotide sequence ID" value="NZ_JAOQJX010000010.1"/>
</dbReference>
<feature type="transmembrane region" description="Helical" evidence="1">
    <location>
        <begin position="20"/>
        <end position="44"/>
    </location>
</feature>
<keyword evidence="1" id="KW-0812">Transmembrane</keyword>
<feature type="transmembrane region" description="Helical" evidence="1">
    <location>
        <begin position="56"/>
        <end position="76"/>
    </location>
</feature>
<protein>
    <submittedName>
        <fullName evidence="2">Uncharacterized protein</fullName>
    </submittedName>
</protein>
<accession>A0ABT2TBD5</accession>